<proteinExistence type="predicted"/>
<accession>A0A0P0RGJ5</accession>
<organism evidence="1 2">
    <name type="scientific">Paraburkholderia caribensis MBA4</name>
    <dbReference type="NCBI Taxonomy" id="1323664"/>
    <lineage>
        <taxon>Bacteria</taxon>
        <taxon>Pseudomonadati</taxon>
        <taxon>Pseudomonadota</taxon>
        <taxon>Betaproteobacteria</taxon>
        <taxon>Burkholderiales</taxon>
        <taxon>Burkholderiaceae</taxon>
        <taxon>Paraburkholderia</taxon>
    </lineage>
</organism>
<dbReference type="KEGG" id="bcai:K788_00038415"/>
<sequence length="90" mass="9789">MMCCMGQKFEHLGTEERGAIFAIKEENKSTRQIPSLRRAGYQVIVPDLAGYDASQPATIEVPTDSPTTSPSLSNILVWGPRISSACHPAK</sequence>
<evidence type="ECO:0000313" key="2">
    <source>
        <dbReference type="Proteomes" id="UP000019146"/>
    </source>
</evidence>
<protein>
    <submittedName>
        <fullName evidence="1">Uncharacterized protein</fullName>
    </submittedName>
</protein>
<gene>
    <name evidence="1" type="ORF">K788_00038415</name>
</gene>
<name>A0A0P0RGJ5_9BURK</name>
<reference evidence="1 2" key="1">
    <citation type="journal article" date="2014" name="Genome Announc.">
        <title>Draft Genome Sequence of the Haloacid-Degrading Burkholderia caribensis Strain MBA4.</title>
        <authorList>
            <person name="Pan Y."/>
            <person name="Kong K.F."/>
            <person name="Tsang J.S."/>
        </authorList>
    </citation>
    <scope>NUCLEOTIDE SEQUENCE [LARGE SCALE GENOMIC DNA]</scope>
    <source>
        <strain evidence="1 2">MBA4</strain>
    </source>
</reference>
<dbReference type="AlphaFoldDB" id="A0A0P0RGJ5"/>
<dbReference type="EMBL" id="CP012747">
    <property type="protein sequence ID" value="ALL67619.1"/>
    <property type="molecule type" value="Genomic_DNA"/>
</dbReference>
<dbReference type="Proteomes" id="UP000019146">
    <property type="component" value="Chromosome 2"/>
</dbReference>
<evidence type="ECO:0000313" key="1">
    <source>
        <dbReference type="EMBL" id="ALL67619.1"/>
    </source>
</evidence>